<evidence type="ECO:0000313" key="3">
    <source>
        <dbReference type="Proteomes" id="UP001183414"/>
    </source>
</evidence>
<dbReference type="EMBL" id="JAVREQ010000022">
    <property type="protein sequence ID" value="MDT0381388.1"/>
    <property type="molecule type" value="Genomic_DNA"/>
</dbReference>
<protein>
    <recommendedName>
        <fullName evidence="4">Mucin-2</fullName>
    </recommendedName>
</protein>
<keyword evidence="3" id="KW-1185">Reference proteome</keyword>
<feature type="region of interest" description="Disordered" evidence="1">
    <location>
        <begin position="85"/>
        <end position="160"/>
    </location>
</feature>
<reference evidence="3" key="1">
    <citation type="submission" date="2023-07" db="EMBL/GenBank/DDBJ databases">
        <title>30 novel species of actinomycetes from the DSMZ collection.</title>
        <authorList>
            <person name="Nouioui I."/>
        </authorList>
    </citation>
    <scope>NUCLEOTIDE SEQUENCE [LARGE SCALE GENOMIC DNA]</scope>
    <source>
        <strain evidence="3">DSM 42041</strain>
    </source>
</reference>
<gene>
    <name evidence="2" type="ORF">RM572_21760</name>
</gene>
<evidence type="ECO:0008006" key="4">
    <source>
        <dbReference type="Google" id="ProtNLM"/>
    </source>
</evidence>
<evidence type="ECO:0000256" key="1">
    <source>
        <dbReference type="SAM" id="MobiDB-lite"/>
    </source>
</evidence>
<feature type="compositionally biased region" description="Basic and acidic residues" evidence="1">
    <location>
        <begin position="101"/>
        <end position="114"/>
    </location>
</feature>
<feature type="compositionally biased region" description="Low complexity" evidence="1">
    <location>
        <begin position="139"/>
        <end position="154"/>
    </location>
</feature>
<proteinExistence type="predicted"/>
<feature type="compositionally biased region" description="Pro residues" evidence="1">
    <location>
        <begin position="123"/>
        <end position="138"/>
    </location>
</feature>
<feature type="compositionally biased region" description="Low complexity" evidence="1">
    <location>
        <begin position="228"/>
        <end position="253"/>
    </location>
</feature>
<evidence type="ECO:0000313" key="2">
    <source>
        <dbReference type="EMBL" id="MDT0381388.1"/>
    </source>
</evidence>
<accession>A0ABU2NWM8</accession>
<sequence>MAWFLVDDKSHSHPKFLAASNAAAGLWMKCGTWVAEHLTDGTVPGPVVKMLKGTPAQARALVDAGLWHGHGHDCDRCPQPAKGDYHMHDYARPGHGNLPRAEVERRRAREAEKKQRQRGGQGPTPPPGPGLFDGPPPAAGGRAARPQAAPIPAGWRPSEDDVAAAQLARVDAGREQLNPAQLDQVTGKFVARMREDGRTAAEWGGRWRQWAEHERTNAPGGAVVPFPGAQQTRGQQQRAAIEQARRQQQGGVG</sequence>
<feature type="region of interest" description="Disordered" evidence="1">
    <location>
        <begin position="218"/>
        <end position="253"/>
    </location>
</feature>
<name>A0ABU2NWM8_9ACTN</name>
<organism evidence="2 3">
    <name type="scientific">Streptomyces hazeniae</name>
    <dbReference type="NCBI Taxonomy" id="3075538"/>
    <lineage>
        <taxon>Bacteria</taxon>
        <taxon>Bacillati</taxon>
        <taxon>Actinomycetota</taxon>
        <taxon>Actinomycetes</taxon>
        <taxon>Kitasatosporales</taxon>
        <taxon>Streptomycetaceae</taxon>
        <taxon>Streptomyces</taxon>
    </lineage>
</organism>
<comment type="caution">
    <text evidence="2">The sequence shown here is derived from an EMBL/GenBank/DDBJ whole genome shotgun (WGS) entry which is preliminary data.</text>
</comment>
<dbReference type="Proteomes" id="UP001183414">
    <property type="component" value="Unassembled WGS sequence"/>
</dbReference>
<dbReference type="RefSeq" id="WP_311675079.1">
    <property type="nucleotide sequence ID" value="NZ_JAVREQ010000022.1"/>
</dbReference>